<evidence type="ECO:0000313" key="3">
    <source>
        <dbReference type="Proteomes" id="UP001055514"/>
    </source>
</evidence>
<sequence length="297" mass="30572">MAKSKKSIALVLRTCKSDLTSRNGFQWADVGGTTTAPDWVNNKDCGNGLHGWLFGAGDHSCSNYLDAESKWMVLEVELKTIVMLGEKCKFPSAKTVFVGDKKSATDYLIANEPRAKNVAVIGASLEVGDNGAVLVGNLGTATAGNWGTATAGESGTATAGESGTATAGYKGTATAGNWGTATAGYKGTATAGYKGTATAGNWGTATAGNWGTATAGESGTATAGNWGTATAGYKGTATAGYKGTATAGYKGEIRIQYWDSKAERYRTEIGYIGEDGLKANTAYKLDDNHKFVEVEGE</sequence>
<evidence type="ECO:0000259" key="1">
    <source>
        <dbReference type="Pfam" id="PF24703"/>
    </source>
</evidence>
<organism evidence="2 3">
    <name type="scientific">Acinetobacter pittii</name>
    <name type="common">Acinetobacter genomosp. 3</name>
    <dbReference type="NCBI Taxonomy" id="48296"/>
    <lineage>
        <taxon>Bacteria</taxon>
        <taxon>Pseudomonadati</taxon>
        <taxon>Pseudomonadota</taxon>
        <taxon>Gammaproteobacteria</taxon>
        <taxon>Moraxellales</taxon>
        <taxon>Moraxellaceae</taxon>
        <taxon>Acinetobacter</taxon>
        <taxon>Acinetobacter calcoaceticus/baumannii complex</taxon>
    </lineage>
</organism>
<gene>
    <name evidence="2" type="ORF">MWH18_04535</name>
</gene>
<name>A0AAE9MB44_ACIPI</name>
<dbReference type="Pfam" id="PF24703">
    <property type="entry name" value="DUF7666"/>
    <property type="match status" value="1"/>
</dbReference>
<accession>A0AAE9MB44</accession>
<protein>
    <recommendedName>
        <fullName evidence="1">DUF7666 domain-containing protein</fullName>
    </recommendedName>
</protein>
<dbReference type="SUPFAM" id="SSF69349">
    <property type="entry name" value="Phage fibre proteins"/>
    <property type="match status" value="1"/>
</dbReference>
<dbReference type="RefSeq" id="WP_126117491.1">
    <property type="nucleotide sequence ID" value="NZ_CP029610.1"/>
</dbReference>
<dbReference type="EMBL" id="CP095407">
    <property type="protein sequence ID" value="USU95535.1"/>
    <property type="molecule type" value="Genomic_DNA"/>
</dbReference>
<feature type="domain" description="DUF7666" evidence="1">
    <location>
        <begin position="10"/>
        <end position="98"/>
    </location>
</feature>
<proteinExistence type="predicted"/>
<dbReference type="Proteomes" id="UP001055514">
    <property type="component" value="Chromosome"/>
</dbReference>
<evidence type="ECO:0000313" key="2">
    <source>
        <dbReference type="EMBL" id="USU95535.1"/>
    </source>
</evidence>
<dbReference type="InterPro" id="IPR056083">
    <property type="entry name" value="DUF7666"/>
</dbReference>
<reference evidence="2" key="1">
    <citation type="submission" date="2022-04" db="EMBL/GenBank/DDBJ databases">
        <title>Emergence of ST220 Acinetobacter pittii strain in bloodstream infection, which co-producing chromosomal NDM-1 and OXA-820 carbapenemases.</title>
        <authorList>
            <person name="Tian C."/>
            <person name="Xing M."/>
            <person name="Fu L."/>
            <person name="Xia D."/>
        </authorList>
    </citation>
    <scope>NUCLEOTIDE SEQUENCE</scope>
    <source>
        <strain evidence="2">TCM</strain>
    </source>
</reference>
<dbReference type="AlphaFoldDB" id="A0AAE9MB44"/>